<feature type="domain" description="Methyltransferase" evidence="1">
    <location>
        <begin position="49"/>
        <end position="144"/>
    </location>
</feature>
<evidence type="ECO:0000313" key="2">
    <source>
        <dbReference type="EMBL" id="TWI77685.1"/>
    </source>
</evidence>
<dbReference type="Pfam" id="PF13649">
    <property type="entry name" value="Methyltransf_25"/>
    <property type="match status" value="1"/>
</dbReference>
<dbReference type="PANTHER" id="PTHR43675">
    <property type="entry name" value="ARSENITE METHYLTRANSFERASE"/>
    <property type="match status" value="1"/>
</dbReference>
<protein>
    <submittedName>
        <fullName evidence="2">Ubiquinone/menaquinone biosynthesis C-methylase UbiE</fullName>
    </submittedName>
</protein>
<dbReference type="CDD" id="cd02440">
    <property type="entry name" value="AdoMet_MTases"/>
    <property type="match status" value="1"/>
</dbReference>
<keyword evidence="2" id="KW-0489">Methyltransferase</keyword>
<dbReference type="RefSeq" id="WP_144888734.1">
    <property type="nucleotide sequence ID" value="NZ_VLLE01000009.1"/>
</dbReference>
<dbReference type="AlphaFoldDB" id="A0A562S8C7"/>
<dbReference type="EMBL" id="VLLE01000009">
    <property type="protein sequence ID" value="TWI77685.1"/>
    <property type="molecule type" value="Genomic_DNA"/>
</dbReference>
<keyword evidence="2" id="KW-0830">Ubiquinone</keyword>
<dbReference type="InterPro" id="IPR029063">
    <property type="entry name" value="SAM-dependent_MTases_sf"/>
</dbReference>
<gene>
    <name evidence="2" type="ORF">IQ13_4284</name>
</gene>
<dbReference type="PANTHER" id="PTHR43675:SF30">
    <property type="entry name" value="CYCLOPROPANE-FATTY-ACYL-PHOSPHOLIPID SYNTHASE"/>
    <property type="match status" value="1"/>
</dbReference>
<evidence type="ECO:0000259" key="1">
    <source>
        <dbReference type="Pfam" id="PF13649"/>
    </source>
</evidence>
<evidence type="ECO:0000313" key="3">
    <source>
        <dbReference type="Proteomes" id="UP000316167"/>
    </source>
</evidence>
<organism evidence="2 3">
    <name type="scientific">Lacibacter cauensis</name>
    <dbReference type="NCBI Taxonomy" id="510947"/>
    <lineage>
        <taxon>Bacteria</taxon>
        <taxon>Pseudomonadati</taxon>
        <taxon>Bacteroidota</taxon>
        <taxon>Chitinophagia</taxon>
        <taxon>Chitinophagales</taxon>
        <taxon>Chitinophagaceae</taxon>
        <taxon>Lacibacter</taxon>
    </lineage>
</organism>
<keyword evidence="2" id="KW-0808">Transferase</keyword>
<dbReference type="GO" id="GO:0008168">
    <property type="term" value="F:methyltransferase activity"/>
    <property type="evidence" value="ECO:0007669"/>
    <property type="project" value="UniProtKB-KW"/>
</dbReference>
<dbReference type="InterPro" id="IPR041698">
    <property type="entry name" value="Methyltransf_25"/>
</dbReference>
<reference evidence="2 3" key="1">
    <citation type="journal article" date="2015" name="Stand. Genomic Sci.">
        <title>Genomic Encyclopedia of Bacterial and Archaeal Type Strains, Phase III: the genomes of soil and plant-associated and newly described type strains.</title>
        <authorList>
            <person name="Whitman W.B."/>
            <person name="Woyke T."/>
            <person name="Klenk H.P."/>
            <person name="Zhou Y."/>
            <person name="Lilburn T.G."/>
            <person name="Beck B.J."/>
            <person name="De Vos P."/>
            <person name="Vandamme P."/>
            <person name="Eisen J.A."/>
            <person name="Garrity G."/>
            <person name="Hugenholtz P."/>
            <person name="Kyrpides N.C."/>
        </authorList>
    </citation>
    <scope>NUCLEOTIDE SEQUENCE [LARGE SCALE GENOMIC DNA]</scope>
    <source>
        <strain evidence="2 3">CGMCC 1.7271</strain>
    </source>
</reference>
<dbReference type="SUPFAM" id="SSF53335">
    <property type="entry name" value="S-adenosyl-L-methionine-dependent methyltransferases"/>
    <property type="match status" value="1"/>
</dbReference>
<sequence length="216" mass="24468">MSNSKFIPALRFKWLTPLYDFFLAVTMPEKKIKQNLIKAANIYVGAKLLDFGCGTATLTIMAKRLSPEAKVTGIDIDTEILDKAAKKIKEEKLDILLLDYDGKYLPFQHNAFDRVISCLVFHHLDTDIKQTMLAEIFRVMNKDGLLLIADFGRSRSWVQRTLFNIIRGLDGFKSTDANARGLLPEMISDAGFENVGIKNRFKTMFGEVQIISAEKI</sequence>
<proteinExistence type="predicted"/>
<dbReference type="Proteomes" id="UP000316167">
    <property type="component" value="Unassembled WGS sequence"/>
</dbReference>
<dbReference type="InterPro" id="IPR026669">
    <property type="entry name" value="Arsenite_MeTrfase-like"/>
</dbReference>
<accession>A0A562S8C7</accession>
<comment type="caution">
    <text evidence="2">The sequence shown here is derived from an EMBL/GenBank/DDBJ whole genome shotgun (WGS) entry which is preliminary data.</text>
</comment>
<name>A0A562S8C7_9BACT</name>
<keyword evidence="3" id="KW-1185">Reference proteome</keyword>
<dbReference type="OrthoDB" id="9770553at2"/>
<dbReference type="GO" id="GO:0032259">
    <property type="term" value="P:methylation"/>
    <property type="evidence" value="ECO:0007669"/>
    <property type="project" value="UniProtKB-KW"/>
</dbReference>
<dbReference type="Gene3D" id="3.40.50.150">
    <property type="entry name" value="Vaccinia Virus protein VP39"/>
    <property type="match status" value="1"/>
</dbReference>